<dbReference type="Gene3D" id="1.10.4160.10">
    <property type="entry name" value="Hydantoin permease"/>
    <property type="match status" value="1"/>
</dbReference>
<dbReference type="Pfam" id="PF02133">
    <property type="entry name" value="Transp_cyt_pur"/>
    <property type="match status" value="1"/>
</dbReference>
<evidence type="ECO:0000313" key="8">
    <source>
        <dbReference type="Proteomes" id="UP001500200"/>
    </source>
</evidence>
<feature type="transmembrane region" description="Helical" evidence="6">
    <location>
        <begin position="444"/>
        <end position="463"/>
    </location>
</feature>
<dbReference type="PANTHER" id="PTHR30569:SF0">
    <property type="entry name" value="CYTOSINE PERMEASE"/>
    <property type="match status" value="1"/>
</dbReference>
<protein>
    <recommendedName>
        <fullName evidence="9">Purine-cytosine permease</fullName>
    </recommendedName>
</protein>
<feature type="transmembrane region" description="Helical" evidence="6">
    <location>
        <begin position="67"/>
        <end position="85"/>
    </location>
</feature>
<dbReference type="InterPro" id="IPR030191">
    <property type="entry name" value="CodB"/>
</dbReference>
<feature type="transmembrane region" description="Helical" evidence="6">
    <location>
        <begin position="311"/>
        <end position="329"/>
    </location>
</feature>
<feature type="transmembrane region" description="Helical" evidence="6">
    <location>
        <begin position="247"/>
        <end position="270"/>
    </location>
</feature>
<evidence type="ECO:0000256" key="1">
    <source>
        <dbReference type="ARBA" id="ARBA00004141"/>
    </source>
</evidence>
<feature type="transmembrane region" description="Helical" evidence="6">
    <location>
        <begin position="106"/>
        <end position="125"/>
    </location>
</feature>
<dbReference type="InterPro" id="IPR001248">
    <property type="entry name" value="Pur-cyt_permease"/>
</dbReference>
<keyword evidence="3 6" id="KW-0812">Transmembrane</keyword>
<evidence type="ECO:0000256" key="3">
    <source>
        <dbReference type="ARBA" id="ARBA00022692"/>
    </source>
</evidence>
<comment type="subcellular location">
    <subcellularLocation>
        <location evidence="1">Membrane</location>
        <topology evidence="1">Multi-pass membrane protein</topology>
    </subcellularLocation>
</comment>
<evidence type="ECO:0000256" key="2">
    <source>
        <dbReference type="ARBA" id="ARBA00008974"/>
    </source>
</evidence>
<dbReference type="Proteomes" id="UP001500200">
    <property type="component" value="Unassembled WGS sequence"/>
</dbReference>
<feature type="transmembrane region" description="Helical" evidence="6">
    <location>
        <begin position="360"/>
        <end position="379"/>
    </location>
</feature>
<keyword evidence="8" id="KW-1185">Reference proteome</keyword>
<accession>A0ABP9SRG5</accession>
<evidence type="ECO:0000256" key="5">
    <source>
        <dbReference type="ARBA" id="ARBA00023136"/>
    </source>
</evidence>
<proteinExistence type="inferred from homology"/>
<feature type="transmembrane region" description="Helical" evidence="6">
    <location>
        <begin position="145"/>
        <end position="162"/>
    </location>
</feature>
<sequence length="502" mass="53293">MTSELTPKTPSPSLRQKMEDNVLNPVAENLRVGGWSLLSNTAGVGTTLAMLIIGGTASYIVGVQWTIAMAAVSAIFGALVGTFTARVSQSTGMSSTVTMRFHGLGATGSALASLIFAFMILGFLALENVLLYYGTLFMLGWSPNLGNAVLIYGVLTLLWILLTMFGMKVVQKTSFVLTIIAGALMLWVGFLAFQQSDLSVESVLSAQPSAIGPVQIMVVLSSMIGMAGALSLVGADFARYAKSPKDVRIMAIGGNIIVNFGVVSLGALLYQAGDTVVARFLTDPGNSDVAKAQLGGSIFEKVQYLAHSNPGAYFIILGGIVGFLVMYAAQIKAQVINTYSGSLALSNLFDAVLRRKPNRILMVVLANVIALVSVWANILGVLLQFLGLLGILTFSLAALVIADFYIVRKRQAVHTALVERFNWSGLIALIVGSGTSYLLTITGIFPLGFLVTLVLTPLLYVVLRRTILPEGSGTDFIEGTAALKEIEGTADFEDQNEEVTAH</sequence>
<keyword evidence="5 6" id="KW-0472">Membrane</keyword>
<gene>
    <name evidence="7" type="ORF">GCM10023346_38860</name>
</gene>
<comment type="similarity">
    <text evidence="2">Belongs to the purine-cytosine permease (2.A.39) family.</text>
</comment>
<comment type="caution">
    <text evidence="7">The sequence shown here is derived from an EMBL/GenBank/DDBJ whole genome shotgun (WGS) entry which is preliminary data.</text>
</comment>
<feature type="transmembrane region" description="Helical" evidence="6">
    <location>
        <begin position="385"/>
        <end position="408"/>
    </location>
</feature>
<name>A0ABP9SRG5_9MICC</name>
<keyword evidence="4 6" id="KW-1133">Transmembrane helix</keyword>
<feature type="transmembrane region" description="Helical" evidence="6">
    <location>
        <begin position="37"/>
        <end position="61"/>
    </location>
</feature>
<dbReference type="RefSeq" id="WP_345451837.1">
    <property type="nucleotide sequence ID" value="NZ_BAABKK010000030.1"/>
</dbReference>
<feature type="transmembrane region" description="Helical" evidence="6">
    <location>
        <begin position="174"/>
        <end position="194"/>
    </location>
</feature>
<reference evidence="8" key="1">
    <citation type="journal article" date="2019" name="Int. J. Syst. Evol. Microbiol.">
        <title>The Global Catalogue of Microorganisms (GCM) 10K type strain sequencing project: providing services to taxonomists for standard genome sequencing and annotation.</title>
        <authorList>
            <consortium name="The Broad Institute Genomics Platform"/>
            <consortium name="The Broad Institute Genome Sequencing Center for Infectious Disease"/>
            <person name="Wu L."/>
            <person name="Ma J."/>
        </authorList>
    </citation>
    <scope>NUCLEOTIDE SEQUENCE [LARGE SCALE GENOMIC DNA]</scope>
    <source>
        <strain evidence="8">JCM 18514</strain>
    </source>
</reference>
<dbReference type="EMBL" id="BAABKK010000030">
    <property type="protein sequence ID" value="GAA5199355.1"/>
    <property type="molecule type" value="Genomic_DNA"/>
</dbReference>
<dbReference type="PANTHER" id="PTHR30569">
    <property type="entry name" value="CYTOSINE TRANSPORTER CODB"/>
    <property type="match status" value="1"/>
</dbReference>
<evidence type="ECO:0000313" key="7">
    <source>
        <dbReference type="EMBL" id="GAA5199355.1"/>
    </source>
</evidence>
<organism evidence="7 8">
    <name type="scientific">Arthrobacter gyeryongensis</name>
    <dbReference type="NCBI Taxonomy" id="1650592"/>
    <lineage>
        <taxon>Bacteria</taxon>
        <taxon>Bacillati</taxon>
        <taxon>Actinomycetota</taxon>
        <taxon>Actinomycetes</taxon>
        <taxon>Micrococcales</taxon>
        <taxon>Micrococcaceae</taxon>
        <taxon>Arthrobacter</taxon>
    </lineage>
</organism>
<evidence type="ECO:0000256" key="4">
    <source>
        <dbReference type="ARBA" id="ARBA00022989"/>
    </source>
</evidence>
<evidence type="ECO:0008006" key="9">
    <source>
        <dbReference type="Google" id="ProtNLM"/>
    </source>
</evidence>
<feature type="transmembrane region" description="Helical" evidence="6">
    <location>
        <begin position="214"/>
        <end position="235"/>
    </location>
</feature>
<evidence type="ECO:0000256" key="6">
    <source>
        <dbReference type="SAM" id="Phobius"/>
    </source>
</evidence>
<feature type="transmembrane region" description="Helical" evidence="6">
    <location>
        <begin position="420"/>
        <end position="438"/>
    </location>
</feature>